<gene>
    <name evidence="2" type="ORF">KDAU_71370</name>
</gene>
<evidence type="ECO:0000256" key="1">
    <source>
        <dbReference type="SAM" id="MobiDB-lite"/>
    </source>
</evidence>
<feature type="region of interest" description="Disordered" evidence="1">
    <location>
        <begin position="1"/>
        <end position="25"/>
    </location>
</feature>
<sequence>MHLTQVLDKREAKASQSIPVGNDEHSHITSNDTIYHGKKLFALKVETATNFFKPFINNQSASRTELLKMVPLIHEIGLLCWAGNTAVDKTPLLLWAFFQPEHQSEVFIGKVALIRNGAMRLESAFAVPSLQRLGNDPYQFCKFTKCVHKRRITHKHTQFNYLVPSPSLAFLDYKPQALASATQE</sequence>
<reference evidence="3" key="1">
    <citation type="submission" date="2018-12" db="EMBL/GenBank/DDBJ databases">
        <title>Tengunoibacter tsumagoiensis gen. nov., sp. nov., Dictyobacter kobayashii sp. nov., D. alpinus sp. nov., and D. joshuensis sp. nov. and description of Dictyobacteraceae fam. nov. within the order Ktedonobacterales isolated from Tengu-no-mugimeshi.</title>
        <authorList>
            <person name="Wang C.M."/>
            <person name="Zheng Y."/>
            <person name="Sakai Y."/>
            <person name="Toyoda A."/>
            <person name="Minakuchi Y."/>
            <person name="Abe K."/>
            <person name="Yokota A."/>
            <person name="Yabe S."/>
        </authorList>
    </citation>
    <scope>NUCLEOTIDE SEQUENCE [LARGE SCALE GENOMIC DNA]</scope>
    <source>
        <strain evidence="3">S-27</strain>
    </source>
</reference>
<dbReference type="Proteomes" id="UP000287224">
    <property type="component" value="Unassembled WGS sequence"/>
</dbReference>
<protein>
    <submittedName>
        <fullName evidence="2">Uncharacterized protein</fullName>
    </submittedName>
</protein>
<evidence type="ECO:0000313" key="3">
    <source>
        <dbReference type="Proteomes" id="UP000287224"/>
    </source>
</evidence>
<dbReference type="AlphaFoldDB" id="A0A401ZSC1"/>
<accession>A0A401ZSC1</accession>
<organism evidence="2 3">
    <name type="scientific">Dictyobacter aurantiacus</name>
    <dbReference type="NCBI Taxonomy" id="1936993"/>
    <lineage>
        <taxon>Bacteria</taxon>
        <taxon>Bacillati</taxon>
        <taxon>Chloroflexota</taxon>
        <taxon>Ktedonobacteria</taxon>
        <taxon>Ktedonobacterales</taxon>
        <taxon>Dictyobacteraceae</taxon>
        <taxon>Dictyobacter</taxon>
    </lineage>
</organism>
<comment type="caution">
    <text evidence="2">The sequence shown here is derived from an EMBL/GenBank/DDBJ whole genome shotgun (WGS) entry which is preliminary data.</text>
</comment>
<dbReference type="EMBL" id="BIFQ01000002">
    <property type="protein sequence ID" value="GCE09808.1"/>
    <property type="molecule type" value="Genomic_DNA"/>
</dbReference>
<name>A0A401ZSC1_9CHLR</name>
<proteinExistence type="predicted"/>
<evidence type="ECO:0000313" key="2">
    <source>
        <dbReference type="EMBL" id="GCE09808.1"/>
    </source>
</evidence>
<keyword evidence="3" id="KW-1185">Reference proteome</keyword>